<name>A0AAC8YEP8_9ACTN</name>
<dbReference type="Proteomes" id="UP000075221">
    <property type="component" value="Chromosome"/>
</dbReference>
<sequence>MKATFAPTFTDDEPPVSPTEALPAEHATVAGVLLAEGVGVFEADEAPDAADDAGAEPGVDAEDPDGVGVGVGVPHAVSVHEGLTDTEEVSSLGVAGVPEVSLVLLPSSVDSSHTRSTMISTRTPRSTPRRIQ</sequence>
<feature type="compositionally biased region" description="Low complexity" evidence="1">
    <location>
        <begin position="108"/>
        <end position="126"/>
    </location>
</feature>
<organism evidence="2 3">
    <name type="scientific">Acidipropionibacterium acidipropionici</name>
    <dbReference type="NCBI Taxonomy" id="1748"/>
    <lineage>
        <taxon>Bacteria</taxon>
        <taxon>Bacillati</taxon>
        <taxon>Actinomycetota</taxon>
        <taxon>Actinomycetes</taxon>
        <taxon>Propionibacteriales</taxon>
        <taxon>Propionibacteriaceae</taxon>
        <taxon>Acidipropionibacterium</taxon>
    </lineage>
</organism>
<feature type="region of interest" description="Disordered" evidence="1">
    <location>
        <begin position="108"/>
        <end position="132"/>
    </location>
</feature>
<proteinExistence type="predicted"/>
<evidence type="ECO:0000256" key="1">
    <source>
        <dbReference type="SAM" id="MobiDB-lite"/>
    </source>
</evidence>
<feature type="region of interest" description="Disordered" evidence="1">
    <location>
        <begin position="43"/>
        <end position="72"/>
    </location>
</feature>
<dbReference type="EMBL" id="CP014352">
    <property type="protein sequence ID" value="AMS05266.1"/>
    <property type="molecule type" value="Genomic_DNA"/>
</dbReference>
<feature type="region of interest" description="Disordered" evidence="1">
    <location>
        <begin position="1"/>
        <end position="20"/>
    </location>
</feature>
<reference evidence="2 3" key="1">
    <citation type="submission" date="2016-02" db="EMBL/GenBank/DDBJ databases">
        <title>Complete Genome Sequence of Propionibacterium acidipropionici ATCC 55737.</title>
        <authorList>
            <person name="Luna Flores C.H."/>
            <person name="Nielsen L.K."/>
            <person name="Marcellin E."/>
        </authorList>
    </citation>
    <scope>NUCLEOTIDE SEQUENCE [LARGE SCALE GENOMIC DNA]</scope>
    <source>
        <strain evidence="2 3">ATCC 55737</strain>
    </source>
</reference>
<feature type="compositionally biased region" description="Acidic residues" evidence="1">
    <location>
        <begin position="43"/>
        <end position="65"/>
    </location>
</feature>
<evidence type="ECO:0000313" key="2">
    <source>
        <dbReference type="EMBL" id="AMS05266.1"/>
    </source>
</evidence>
<evidence type="ECO:0000313" key="3">
    <source>
        <dbReference type="Proteomes" id="UP000075221"/>
    </source>
</evidence>
<gene>
    <name evidence="2" type="ORF">AXH35_07120</name>
</gene>
<dbReference type="AlphaFoldDB" id="A0AAC8YEP8"/>
<accession>A0AAC8YEP8</accession>
<protein>
    <submittedName>
        <fullName evidence="2">Uncharacterized protein</fullName>
    </submittedName>
</protein>